<gene>
    <name evidence="3" type="ORF">FDO65_03720</name>
</gene>
<feature type="compositionally biased region" description="Low complexity" evidence="2">
    <location>
        <begin position="240"/>
        <end position="257"/>
    </location>
</feature>
<evidence type="ECO:0000313" key="3">
    <source>
        <dbReference type="EMBL" id="TKV60791.1"/>
    </source>
</evidence>
<dbReference type="GO" id="GO:0004331">
    <property type="term" value="F:fructose-2,6-bisphosphate 2-phosphatase activity"/>
    <property type="evidence" value="ECO:0007669"/>
    <property type="project" value="TreeGrafter"/>
</dbReference>
<proteinExistence type="predicted"/>
<dbReference type="InterPro" id="IPR051695">
    <property type="entry name" value="Phosphoglycerate_Mutase"/>
</dbReference>
<dbReference type="InterPro" id="IPR029033">
    <property type="entry name" value="His_PPase_superfam"/>
</dbReference>
<dbReference type="CDD" id="cd07067">
    <property type="entry name" value="HP_PGM_like"/>
    <property type="match status" value="1"/>
</dbReference>
<dbReference type="InterPro" id="IPR013078">
    <property type="entry name" value="His_Pase_superF_clade-1"/>
</dbReference>
<dbReference type="SUPFAM" id="SSF53254">
    <property type="entry name" value="Phosphoglycerate mutase-like"/>
    <property type="match status" value="1"/>
</dbReference>
<dbReference type="Pfam" id="PF00300">
    <property type="entry name" value="His_Phos_1"/>
    <property type="match status" value="2"/>
</dbReference>
<dbReference type="RefSeq" id="WP_137448094.1">
    <property type="nucleotide sequence ID" value="NZ_SZZH01000001.1"/>
</dbReference>
<feature type="region of interest" description="Disordered" evidence="2">
    <location>
        <begin position="227"/>
        <end position="257"/>
    </location>
</feature>
<sequence length="257" mass="26312">MNAAAPAGTTGATVLLLRHARSTANTAGVLAGRTPGVHLDEHGRGQADSVAGRLADLPVTRIVSSPLDRCRETVGPLAERLGLAVDVDDRLAEVDYGHWSGRPLKDLVSEPLWRVVQGHPSAAAFPGGEAMSFMSARAVAAVRDAVAAAAVPLPPAPDPQADPPAARSAAPATPVVLVCSHGDVLKAILADALGLHLDQFQRIVVAPASLSVVRYTDLRPFVERVNDTGDLTGLRPAPPAADAAGSSSDAVPGGTTR</sequence>
<evidence type="ECO:0000256" key="2">
    <source>
        <dbReference type="SAM" id="MobiDB-lite"/>
    </source>
</evidence>
<name>A0A4U6QKE2_9ACTN</name>
<dbReference type="SMART" id="SM00855">
    <property type="entry name" value="PGAM"/>
    <property type="match status" value="1"/>
</dbReference>
<keyword evidence="4" id="KW-1185">Reference proteome</keyword>
<dbReference type="Proteomes" id="UP000306985">
    <property type="component" value="Unassembled WGS sequence"/>
</dbReference>
<dbReference type="GO" id="GO:0043456">
    <property type="term" value="P:regulation of pentose-phosphate shunt"/>
    <property type="evidence" value="ECO:0007669"/>
    <property type="project" value="TreeGrafter"/>
</dbReference>
<evidence type="ECO:0000313" key="4">
    <source>
        <dbReference type="Proteomes" id="UP000306985"/>
    </source>
</evidence>
<dbReference type="Gene3D" id="3.40.50.1240">
    <property type="entry name" value="Phosphoglycerate mutase-like"/>
    <property type="match status" value="1"/>
</dbReference>
<dbReference type="EMBL" id="SZZH01000001">
    <property type="protein sequence ID" value="TKV60791.1"/>
    <property type="molecule type" value="Genomic_DNA"/>
</dbReference>
<dbReference type="PANTHER" id="PTHR46517:SF1">
    <property type="entry name" value="FRUCTOSE-2,6-BISPHOSPHATASE TIGAR"/>
    <property type="match status" value="1"/>
</dbReference>
<organism evidence="3 4">
    <name type="scientific">Nakamurella flava</name>
    <dbReference type="NCBI Taxonomy" id="2576308"/>
    <lineage>
        <taxon>Bacteria</taxon>
        <taxon>Bacillati</taxon>
        <taxon>Actinomycetota</taxon>
        <taxon>Actinomycetes</taxon>
        <taxon>Nakamurellales</taxon>
        <taxon>Nakamurellaceae</taxon>
        <taxon>Nakamurella</taxon>
    </lineage>
</organism>
<keyword evidence="1" id="KW-0378">Hydrolase</keyword>
<evidence type="ECO:0000256" key="1">
    <source>
        <dbReference type="ARBA" id="ARBA00022801"/>
    </source>
</evidence>
<dbReference type="AlphaFoldDB" id="A0A4U6QKE2"/>
<dbReference type="GO" id="GO:0045820">
    <property type="term" value="P:negative regulation of glycolytic process"/>
    <property type="evidence" value="ECO:0007669"/>
    <property type="project" value="TreeGrafter"/>
</dbReference>
<accession>A0A4U6QKE2</accession>
<comment type="caution">
    <text evidence="3">The sequence shown here is derived from an EMBL/GenBank/DDBJ whole genome shotgun (WGS) entry which is preliminary data.</text>
</comment>
<protein>
    <submittedName>
        <fullName evidence="3">Phosphoglycerate mutase</fullName>
    </submittedName>
</protein>
<dbReference type="PANTHER" id="PTHR46517">
    <property type="entry name" value="FRUCTOSE-2,6-BISPHOSPHATASE TIGAR"/>
    <property type="match status" value="1"/>
</dbReference>
<reference evidence="3 4" key="1">
    <citation type="submission" date="2019-05" db="EMBL/GenBank/DDBJ databases">
        <title>Nakamurella sp. N5BH11, whole genome shotgun sequence.</title>
        <authorList>
            <person name="Tuo L."/>
        </authorList>
    </citation>
    <scope>NUCLEOTIDE SEQUENCE [LARGE SCALE GENOMIC DNA]</scope>
    <source>
        <strain evidence="3 4">N5BH11</strain>
    </source>
</reference>
<dbReference type="GO" id="GO:0005829">
    <property type="term" value="C:cytosol"/>
    <property type="evidence" value="ECO:0007669"/>
    <property type="project" value="TreeGrafter"/>
</dbReference>
<dbReference type="OrthoDB" id="4120859at2"/>